<dbReference type="AlphaFoldDB" id="A0A918AKV4"/>
<evidence type="ECO:0000313" key="2">
    <source>
        <dbReference type="EMBL" id="GGP54153.1"/>
    </source>
</evidence>
<feature type="domain" description="HTH cro/C1-type" evidence="1">
    <location>
        <begin position="25"/>
        <end position="79"/>
    </location>
</feature>
<dbReference type="EMBL" id="BMRG01000004">
    <property type="protein sequence ID" value="GGP54153.1"/>
    <property type="molecule type" value="Genomic_DNA"/>
</dbReference>
<reference evidence="2" key="1">
    <citation type="journal article" date="2014" name="Int. J. Syst. Evol. Microbiol.">
        <title>Complete genome sequence of Corynebacterium casei LMG S-19264T (=DSM 44701T), isolated from a smear-ripened cheese.</title>
        <authorList>
            <consortium name="US DOE Joint Genome Institute (JGI-PGF)"/>
            <person name="Walter F."/>
            <person name="Albersmeier A."/>
            <person name="Kalinowski J."/>
            <person name="Ruckert C."/>
        </authorList>
    </citation>
    <scope>NUCLEOTIDE SEQUENCE</scope>
    <source>
        <strain evidence="2">JCM 3313</strain>
    </source>
</reference>
<dbReference type="InterPro" id="IPR001387">
    <property type="entry name" value="Cro/C1-type_HTH"/>
</dbReference>
<dbReference type="Pfam" id="PF19054">
    <property type="entry name" value="DUF5753"/>
    <property type="match status" value="1"/>
</dbReference>
<evidence type="ECO:0000313" key="3">
    <source>
        <dbReference type="Proteomes" id="UP000639606"/>
    </source>
</evidence>
<name>A0A918AKV4_9PSEU</name>
<dbReference type="InterPro" id="IPR010982">
    <property type="entry name" value="Lambda_DNA-bd_dom_sf"/>
</dbReference>
<dbReference type="CDD" id="cd00093">
    <property type="entry name" value="HTH_XRE"/>
    <property type="match status" value="1"/>
</dbReference>
<sequence>MRTGGEMITAAIPKRVANVIIGRKLAELRVACRMSQAEAGKILDCTQNKIGNIERGDSGVTLPDLKALFEGYGADEPTRERLLRLARSREKRASRTALRASFEGTMREVVDLETSAHRLWQHNSMTIPGLLQTEPYMHSLFRAARPSMSADQIEVAIALRLRRQAILDNLDQRFWFVIDQAALERMANMNGSSTIQRDQRKVLAEAIDRPNVEVQVVPWSVGYYFGQAFTYTIFGYDSDPRVELVHMEGLKDGYVTSNQEEVTDYLTVWEHQRAAALGPEQSRDVLRV</sequence>
<proteinExistence type="predicted"/>
<organism evidence="2 3">
    <name type="scientific">Saccharothrix coeruleofusca</name>
    <dbReference type="NCBI Taxonomy" id="33919"/>
    <lineage>
        <taxon>Bacteria</taxon>
        <taxon>Bacillati</taxon>
        <taxon>Actinomycetota</taxon>
        <taxon>Actinomycetes</taxon>
        <taxon>Pseudonocardiales</taxon>
        <taxon>Pseudonocardiaceae</taxon>
        <taxon>Saccharothrix</taxon>
    </lineage>
</organism>
<protein>
    <submittedName>
        <fullName evidence="2">Transcriptional regulator</fullName>
    </submittedName>
</protein>
<dbReference type="GO" id="GO:0003677">
    <property type="term" value="F:DNA binding"/>
    <property type="evidence" value="ECO:0007669"/>
    <property type="project" value="InterPro"/>
</dbReference>
<dbReference type="Gene3D" id="1.10.260.40">
    <property type="entry name" value="lambda repressor-like DNA-binding domains"/>
    <property type="match status" value="1"/>
</dbReference>
<dbReference type="Proteomes" id="UP000639606">
    <property type="component" value="Unassembled WGS sequence"/>
</dbReference>
<dbReference type="PROSITE" id="PS50943">
    <property type="entry name" value="HTH_CROC1"/>
    <property type="match status" value="1"/>
</dbReference>
<gene>
    <name evidence="2" type="ORF">GCM10010185_28200</name>
</gene>
<dbReference type="SMART" id="SM00530">
    <property type="entry name" value="HTH_XRE"/>
    <property type="match status" value="1"/>
</dbReference>
<dbReference type="InterPro" id="IPR043917">
    <property type="entry name" value="DUF5753"/>
</dbReference>
<evidence type="ECO:0000259" key="1">
    <source>
        <dbReference type="PROSITE" id="PS50943"/>
    </source>
</evidence>
<dbReference type="Pfam" id="PF13560">
    <property type="entry name" value="HTH_31"/>
    <property type="match status" value="1"/>
</dbReference>
<accession>A0A918AKV4</accession>
<comment type="caution">
    <text evidence="2">The sequence shown here is derived from an EMBL/GenBank/DDBJ whole genome shotgun (WGS) entry which is preliminary data.</text>
</comment>
<keyword evidence="3" id="KW-1185">Reference proteome</keyword>
<reference evidence="2" key="2">
    <citation type="submission" date="2020-09" db="EMBL/GenBank/DDBJ databases">
        <authorList>
            <person name="Sun Q."/>
            <person name="Ohkuma M."/>
        </authorList>
    </citation>
    <scope>NUCLEOTIDE SEQUENCE</scope>
    <source>
        <strain evidence="2">JCM 3313</strain>
    </source>
</reference>
<dbReference type="SUPFAM" id="SSF47413">
    <property type="entry name" value="lambda repressor-like DNA-binding domains"/>
    <property type="match status" value="1"/>
</dbReference>